<evidence type="ECO:0000259" key="16">
    <source>
        <dbReference type="PROSITE" id="PS51762"/>
    </source>
</evidence>
<keyword evidence="6 15" id="KW-0732">Signal</keyword>
<organism evidence="17 18">
    <name type="scientific">Erysiphe pulchra</name>
    <dbReference type="NCBI Taxonomy" id="225359"/>
    <lineage>
        <taxon>Eukaryota</taxon>
        <taxon>Fungi</taxon>
        <taxon>Dikarya</taxon>
        <taxon>Ascomycota</taxon>
        <taxon>Pezizomycotina</taxon>
        <taxon>Leotiomycetes</taxon>
        <taxon>Erysiphales</taxon>
        <taxon>Erysiphaceae</taxon>
        <taxon>Erysiphe</taxon>
    </lineage>
</organism>
<evidence type="ECO:0000256" key="2">
    <source>
        <dbReference type="ARBA" id="ARBA00004370"/>
    </source>
</evidence>
<evidence type="ECO:0000256" key="13">
    <source>
        <dbReference type="SAM" id="MobiDB-lite"/>
    </source>
</evidence>
<comment type="caution">
    <text evidence="17">The sequence shown here is derived from an EMBL/GenBank/DDBJ whole genome shotgun (WGS) entry which is preliminary data.</text>
</comment>
<feature type="signal peptide" evidence="15">
    <location>
        <begin position="1"/>
        <end position="19"/>
    </location>
</feature>
<dbReference type="PANTHER" id="PTHR10963">
    <property type="entry name" value="GLYCOSYL HYDROLASE-RELATED"/>
    <property type="match status" value="1"/>
</dbReference>
<dbReference type="PROSITE" id="PS51762">
    <property type="entry name" value="GH16_2"/>
    <property type="match status" value="1"/>
</dbReference>
<dbReference type="EMBL" id="PEDP01000146">
    <property type="protein sequence ID" value="POS87337.1"/>
    <property type="molecule type" value="Genomic_DNA"/>
</dbReference>
<keyword evidence="9" id="KW-0325">Glycoprotein</keyword>
<dbReference type="AlphaFoldDB" id="A0A2S4PZA5"/>
<evidence type="ECO:0000256" key="6">
    <source>
        <dbReference type="ARBA" id="ARBA00022729"/>
    </source>
</evidence>
<dbReference type="GO" id="GO:0031505">
    <property type="term" value="P:fungal-type cell wall organization"/>
    <property type="evidence" value="ECO:0007669"/>
    <property type="project" value="TreeGrafter"/>
</dbReference>
<feature type="region of interest" description="Disordered" evidence="13">
    <location>
        <begin position="364"/>
        <end position="449"/>
    </location>
</feature>
<keyword evidence="14" id="KW-1133">Transmembrane helix</keyword>
<evidence type="ECO:0000256" key="15">
    <source>
        <dbReference type="SAM" id="SignalP"/>
    </source>
</evidence>
<keyword evidence="11" id="KW-0961">Cell wall biogenesis/degradation</keyword>
<dbReference type="EC" id="3.2.1.14" evidence="3"/>
<keyword evidence="14" id="KW-0812">Transmembrane</keyword>
<dbReference type="Proteomes" id="UP000237438">
    <property type="component" value="Unassembled WGS sequence"/>
</dbReference>
<reference evidence="17 18" key="1">
    <citation type="submission" date="2017-10" db="EMBL/GenBank/DDBJ databases">
        <title>Development of genomic resources for the powdery mildew, Erysiphe pulchra.</title>
        <authorList>
            <person name="Wadl P.A."/>
            <person name="Mack B.M."/>
            <person name="Moore G."/>
            <person name="Beltz S.B."/>
        </authorList>
    </citation>
    <scope>NUCLEOTIDE SEQUENCE [LARGE SCALE GENOMIC DNA]</scope>
    <source>
        <strain evidence="17">Cflorida</strain>
    </source>
</reference>
<evidence type="ECO:0000256" key="8">
    <source>
        <dbReference type="ARBA" id="ARBA00023136"/>
    </source>
</evidence>
<feature type="compositionally biased region" description="Polar residues" evidence="13">
    <location>
        <begin position="380"/>
        <end position="396"/>
    </location>
</feature>
<evidence type="ECO:0000256" key="12">
    <source>
        <dbReference type="ARBA" id="ARBA00038074"/>
    </source>
</evidence>
<protein>
    <recommendedName>
        <fullName evidence="3">chitinase</fullName>
        <ecNumber evidence="3">3.2.1.14</ecNumber>
    </recommendedName>
</protein>
<evidence type="ECO:0000313" key="18">
    <source>
        <dbReference type="Proteomes" id="UP000237438"/>
    </source>
</evidence>
<evidence type="ECO:0000256" key="4">
    <source>
        <dbReference type="ARBA" id="ARBA00022676"/>
    </source>
</evidence>
<evidence type="ECO:0000256" key="14">
    <source>
        <dbReference type="SAM" id="Phobius"/>
    </source>
</evidence>
<dbReference type="STRING" id="225359.A0A2S4PZA5"/>
<keyword evidence="5" id="KW-0808">Transferase</keyword>
<accession>A0A2S4PZA5</accession>
<dbReference type="GO" id="GO:0005975">
    <property type="term" value="P:carbohydrate metabolic process"/>
    <property type="evidence" value="ECO:0007669"/>
    <property type="project" value="InterPro"/>
</dbReference>
<sequence>MLFYSFLYGTALFIPQALAKSLIECNPTNETCPNNPALGTSYNFPLNSSSSVNKFFNVTAGYIRYGTGNADFSVAKKGESPTIQTKFYIMFGTVSVIMKAASGQGIISSIVLQSDDLDEVDWNFLGGNGTHIESNYSGKGNTTLFDRAFYHPVPSDPRLNFHNYTIHWTSSKLEWWIDSNLVRTLPYLAANGGYNYPQTPMNVRLGIWAGGDKKNSQSTVEWAGGSTDYTKGPFIMEVKNTEITDFSSGKEYQWTDQSGSWESIKSIPGDSTALKMIHKLQEAPTPSLIERFLALPSTTKLAIYCGFGAAAALLFSAFTFVCYRSRRRGRREREAYEARLEKERKEASQDSILPCQKDIAGWDSVSSQKQSYERHLPNEEPQTPSNHTINEANTINRPPPPVPKDDTTGIWSIPRNQHPNTNNHERPYVLRNKSFSSRNPALYEKKNTS</sequence>
<feature type="chain" id="PRO_5015590012" description="chitinase" evidence="15">
    <location>
        <begin position="20"/>
        <end position="449"/>
    </location>
</feature>
<evidence type="ECO:0000256" key="11">
    <source>
        <dbReference type="ARBA" id="ARBA00023316"/>
    </source>
</evidence>
<dbReference type="GO" id="GO:0016020">
    <property type="term" value="C:membrane"/>
    <property type="evidence" value="ECO:0007669"/>
    <property type="project" value="UniProtKB-SubCell"/>
</dbReference>
<dbReference type="Pfam" id="PF00722">
    <property type="entry name" value="Glyco_hydro_16"/>
    <property type="match status" value="1"/>
</dbReference>
<comment type="similarity">
    <text evidence="12">Belongs to the glycosyl hydrolase 16 family. CRH1 subfamily.</text>
</comment>
<evidence type="ECO:0000256" key="9">
    <source>
        <dbReference type="ARBA" id="ARBA00023180"/>
    </source>
</evidence>
<comment type="catalytic activity">
    <reaction evidence="1">
        <text>Random endo-hydrolysis of N-acetyl-beta-D-glucosaminide (1-&gt;4)-beta-linkages in chitin and chitodextrins.</text>
        <dbReference type="EC" id="3.2.1.14"/>
    </reaction>
</comment>
<dbReference type="SUPFAM" id="SSF49899">
    <property type="entry name" value="Concanavalin A-like lectins/glucanases"/>
    <property type="match status" value="1"/>
</dbReference>
<keyword evidence="8 14" id="KW-0472">Membrane</keyword>
<proteinExistence type="inferred from homology"/>
<keyword evidence="18" id="KW-1185">Reference proteome</keyword>
<feature type="domain" description="GH16" evidence="16">
    <location>
        <begin position="40"/>
        <end position="238"/>
    </location>
</feature>
<dbReference type="GO" id="GO:0008843">
    <property type="term" value="F:endochitinase activity"/>
    <property type="evidence" value="ECO:0007669"/>
    <property type="project" value="UniProtKB-EC"/>
</dbReference>
<keyword evidence="4" id="KW-0328">Glycosyltransferase</keyword>
<dbReference type="OrthoDB" id="4781at2759"/>
<keyword evidence="10" id="KW-0326">Glycosidase</keyword>
<evidence type="ECO:0000256" key="3">
    <source>
        <dbReference type="ARBA" id="ARBA00012729"/>
    </source>
</evidence>
<evidence type="ECO:0000256" key="1">
    <source>
        <dbReference type="ARBA" id="ARBA00000822"/>
    </source>
</evidence>
<evidence type="ECO:0000256" key="5">
    <source>
        <dbReference type="ARBA" id="ARBA00022679"/>
    </source>
</evidence>
<comment type="subcellular location">
    <subcellularLocation>
        <location evidence="2">Membrane</location>
    </subcellularLocation>
</comment>
<dbReference type="InterPro" id="IPR013320">
    <property type="entry name" value="ConA-like_dom_sf"/>
</dbReference>
<dbReference type="InterPro" id="IPR000757">
    <property type="entry name" value="Beta-glucanase-like"/>
</dbReference>
<keyword evidence="7" id="KW-0378">Hydrolase</keyword>
<dbReference type="PANTHER" id="PTHR10963:SF27">
    <property type="entry name" value="GLYCOSIDASE-RELATED"/>
    <property type="match status" value="1"/>
</dbReference>
<evidence type="ECO:0000256" key="10">
    <source>
        <dbReference type="ARBA" id="ARBA00023295"/>
    </source>
</evidence>
<dbReference type="InterPro" id="IPR050546">
    <property type="entry name" value="Glycosyl_Hydrlase_16"/>
</dbReference>
<name>A0A2S4PZA5_9PEZI</name>
<feature type="transmembrane region" description="Helical" evidence="14">
    <location>
        <begin position="301"/>
        <end position="323"/>
    </location>
</feature>
<dbReference type="GO" id="GO:0016757">
    <property type="term" value="F:glycosyltransferase activity"/>
    <property type="evidence" value="ECO:0007669"/>
    <property type="project" value="UniProtKB-KW"/>
</dbReference>
<dbReference type="CDD" id="cd02183">
    <property type="entry name" value="GH16_fungal_CRH1_transglycosylase"/>
    <property type="match status" value="1"/>
</dbReference>
<evidence type="ECO:0000256" key="7">
    <source>
        <dbReference type="ARBA" id="ARBA00022801"/>
    </source>
</evidence>
<evidence type="ECO:0000313" key="17">
    <source>
        <dbReference type="EMBL" id="POS87337.1"/>
    </source>
</evidence>
<dbReference type="GO" id="GO:0009277">
    <property type="term" value="C:fungal-type cell wall"/>
    <property type="evidence" value="ECO:0007669"/>
    <property type="project" value="TreeGrafter"/>
</dbReference>
<gene>
    <name evidence="17" type="ORF">EPUL_001749</name>
</gene>
<dbReference type="Gene3D" id="2.60.120.200">
    <property type="match status" value="1"/>
</dbReference>